<comment type="caution">
    <text evidence="2">The sequence shown here is derived from an EMBL/GenBank/DDBJ whole genome shotgun (WGS) entry which is preliminary data.</text>
</comment>
<proteinExistence type="predicted"/>
<keyword evidence="1" id="KW-1133">Transmembrane helix</keyword>
<dbReference type="Proteomes" id="UP000619078">
    <property type="component" value="Unassembled WGS sequence"/>
</dbReference>
<feature type="transmembrane region" description="Helical" evidence="1">
    <location>
        <begin position="7"/>
        <end position="24"/>
    </location>
</feature>
<evidence type="ECO:0000313" key="2">
    <source>
        <dbReference type="EMBL" id="MBD1394285.1"/>
    </source>
</evidence>
<keyword evidence="3" id="KW-1185">Reference proteome</keyword>
<feature type="transmembrane region" description="Helical" evidence="1">
    <location>
        <begin position="30"/>
        <end position="51"/>
    </location>
</feature>
<dbReference type="RefSeq" id="WP_191164021.1">
    <property type="nucleotide sequence ID" value="NZ_JACWMX010000005.1"/>
</dbReference>
<dbReference type="EMBL" id="JACWMX010000005">
    <property type="protein sequence ID" value="MBD1394285.1"/>
    <property type="molecule type" value="Genomic_DNA"/>
</dbReference>
<evidence type="ECO:0000313" key="3">
    <source>
        <dbReference type="Proteomes" id="UP000619078"/>
    </source>
</evidence>
<sequence>MKASTKIILLAIVLFIITYGLLFYSPLFRWVYMAVQGGFITLLVITICKAIKEFKGGLKHD</sequence>
<reference evidence="2" key="1">
    <citation type="submission" date="2020-09" db="EMBL/GenBank/DDBJ databases">
        <title>Novel species of Mucilaginibacter isolated from a glacier on the Tibetan Plateau.</title>
        <authorList>
            <person name="Liu Q."/>
            <person name="Xin Y.-H."/>
        </authorList>
    </citation>
    <scope>NUCLEOTIDE SEQUENCE</scope>
    <source>
        <strain evidence="2">ZB1P21</strain>
    </source>
</reference>
<organism evidence="2 3">
    <name type="scientific">Mucilaginibacter glaciei</name>
    <dbReference type="NCBI Taxonomy" id="2772109"/>
    <lineage>
        <taxon>Bacteria</taxon>
        <taxon>Pseudomonadati</taxon>
        <taxon>Bacteroidota</taxon>
        <taxon>Sphingobacteriia</taxon>
        <taxon>Sphingobacteriales</taxon>
        <taxon>Sphingobacteriaceae</taxon>
        <taxon>Mucilaginibacter</taxon>
    </lineage>
</organism>
<accession>A0A926S1Q2</accession>
<name>A0A926S1Q2_9SPHI</name>
<keyword evidence="1" id="KW-0812">Transmembrane</keyword>
<protein>
    <submittedName>
        <fullName evidence="2">Uncharacterized protein</fullName>
    </submittedName>
</protein>
<gene>
    <name evidence="2" type="ORF">IDJ76_14340</name>
</gene>
<dbReference type="AlphaFoldDB" id="A0A926S1Q2"/>
<keyword evidence="1" id="KW-0472">Membrane</keyword>
<evidence type="ECO:0000256" key="1">
    <source>
        <dbReference type="SAM" id="Phobius"/>
    </source>
</evidence>